<sequence length="213" mass="23715">MVTELALLHLRNGEGIDAASNSAVHSKLREGIAAQISYASYPAYLFSQVEDASYIYILGGWASVAAHMEDWIPSRANQEILGSLADAVEAVWLQHIDISSTASKIPIDAPVLAISRYFIPSPKKSGYEQAFSETKHHLEEYVAPRSLEGGWRLDCTDEGKDEFVLFSGWTTVEDHFKIAESDGFKEFGRIKEFLEGAEIKHAIRWDSFDSSVQ</sequence>
<dbReference type="GeneID" id="55995053"/>
<dbReference type="Proteomes" id="UP000509510">
    <property type="component" value="Chromosome IV"/>
</dbReference>
<evidence type="ECO:0008006" key="3">
    <source>
        <dbReference type="Google" id="ProtNLM"/>
    </source>
</evidence>
<dbReference type="AlphaFoldDB" id="A0A7H8R2E2"/>
<dbReference type="KEGG" id="trg:TRUGW13939_07562"/>
<name>A0A7H8R2E2_TALRU</name>
<dbReference type="PANTHER" id="PTHR42052:SF1">
    <property type="entry name" value="ABM DOMAIN-CONTAINING PROTEIN"/>
    <property type="match status" value="1"/>
</dbReference>
<dbReference type="Gene3D" id="3.30.70.100">
    <property type="match status" value="2"/>
</dbReference>
<dbReference type="EMBL" id="CP055901">
    <property type="protein sequence ID" value="QKX60417.1"/>
    <property type="molecule type" value="Genomic_DNA"/>
</dbReference>
<proteinExistence type="predicted"/>
<keyword evidence="2" id="KW-1185">Reference proteome</keyword>
<gene>
    <name evidence="1" type="ORF">TRUGW13939_07562</name>
</gene>
<evidence type="ECO:0000313" key="1">
    <source>
        <dbReference type="EMBL" id="QKX60417.1"/>
    </source>
</evidence>
<reference evidence="2" key="1">
    <citation type="submission" date="2020-06" db="EMBL/GenBank/DDBJ databases">
        <title>A chromosome-scale genome assembly of Talaromyces rugulosus W13939.</title>
        <authorList>
            <person name="Wang B."/>
            <person name="Guo L."/>
            <person name="Ye K."/>
            <person name="Wang L."/>
        </authorList>
    </citation>
    <scope>NUCLEOTIDE SEQUENCE [LARGE SCALE GENOMIC DNA]</scope>
    <source>
        <strain evidence="2">W13939</strain>
    </source>
</reference>
<organism evidence="1 2">
    <name type="scientific">Talaromyces rugulosus</name>
    <name type="common">Penicillium rugulosum</name>
    <dbReference type="NCBI Taxonomy" id="121627"/>
    <lineage>
        <taxon>Eukaryota</taxon>
        <taxon>Fungi</taxon>
        <taxon>Dikarya</taxon>
        <taxon>Ascomycota</taxon>
        <taxon>Pezizomycotina</taxon>
        <taxon>Eurotiomycetes</taxon>
        <taxon>Eurotiomycetidae</taxon>
        <taxon>Eurotiales</taxon>
        <taxon>Trichocomaceae</taxon>
        <taxon>Talaromyces</taxon>
        <taxon>Talaromyces sect. Islandici</taxon>
    </lineage>
</organism>
<evidence type="ECO:0000313" key="2">
    <source>
        <dbReference type="Proteomes" id="UP000509510"/>
    </source>
</evidence>
<dbReference type="PANTHER" id="PTHR42052">
    <property type="entry name" value="ABM DOMAIN-CONTAINING PROTEIN"/>
    <property type="match status" value="1"/>
</dbReference>
<protein>
    <recommendedName>
        <fullName evidence="3">ABM domain-containing protein</fullName>
    </recommendedName>
</protein>
<dbReference type="OrthoDB" id="3542212at2759"/>
<dbReference type="RefSeq" id="XP_035346594.1">
    <property type="nucleotide sequence ID" value="XM_035490701.1"/>
</dbReference>
<accession>A0A7H8R2E2</accession>